<evidence type="ECO:0000259" key="5">
    <source>
        <dbReference type="Pfam" id="PF08281"/>
    </source>
</evidence>
<organism evidence="6 7">
    <name type="scientific">Clostridium neonatale</name>
    <dbReference type="NCBI Taxonomy" id="137838"/>
    <lineage>
        <taxon>Bacteria</taxon>
        <taxon>Bacillati</taxon>
        <taxon>Bacillota</taxon>
        <taxon>Clostridia</taxon>
        <taxon>Eubacteriales</taxon>
        <taxon>Clostridiaceae</taxon>
        <taxon>Clostridium</taxon>
    </lineage>
</organism>
<dbReference type="Proteomes" id="UP001189143">
    <property type="component" value="Unassembled WGS sequence"/>
</dbReference>
<dbReference type="PANTHER" id="PTHR30385:SF7">
    <property type="entry name" value="RNA POLYMERASE SIGMA FACTOR FLIA"/>
    <property type="match status" value="1"/>
</dbReference>
<evidence type="ECO:0000256" key="3">
    <source>
        <dbReference type="ARBA" id="ARBA00023125"/>
    </source>
</evidence>
<keyword evidence="3" id="KW-0238">DNA-binding</keyword>
<evidence type="ECO:0000256" key="2">
    <source>
        <dbReference type="ARBA" id="ARBA00023082"/>
    </source>
</evidence>
<dbReference type="Gene3D" id="1.10.1740.10">
    <property type="match status" value="1"/>
</dbReference>
<dbReference type="InterPro" id="IPR013324">
    <property type="entry name" value="RNA_pol_sigma_r3/r4-like"/>
</dbReference>
<dbReference type="InterPro" id="IPR013249">
    <property type="entry name" value="RNA_pol_sigma70_r4_t2"/>
</dbReference>
<evidence type="ECO:0000256" key="4">
    <source>
        <dbReference type="ARBA" id="ARBA00023163"/>
    </source>
</evidence>
<dbReference type="PANTHER" id="PTHR30385">
    <property type="entry name" value="SIGMA FACTOR F FLAGELLAR"/>
    <property type="match status" value="1"/>
</dbReference>
<dbReference type="EMBL" id="CAMTCP010000108">
    <property type="protein sequence ID" value="CAI3553019.1"/>
    <property type="molecule type" value="Genomic_DNA"/>
</dbReference>
<dbReference type="Pfam" id="PF08281">
    <property type="entry name" value="Sigma70_r4_2"/>
    <property type="match status" value="1"/>
</dbReference>
<keyword evidence="1" id="KW-0805">Transcription regulation</keyword>
<dbReference type="CDD" id="cd06171">
    <property type="entry name" value="Sigma70_r4"/>
    <property type="match status" value="1"/>
</dbReference>
<evidence type="ECO:0000313" key="6">
    <source>
        <dbReference type="EMBL" id="CAI3553019.1"/>
    </source>
</evidence>
<dbReference type="AlphaFoldDB" id="A0AAD1YCX4"/>
<dbReference type="NCBIfam" id="TIGR02937">
    <property type="entry name" value="sigma70-ECF"/>
    <property type="match status" value="1"/>
</dbReference>
<dbReference type="Gene3D" id="1.20.140.160">
    <property type="match status" value="1"/>
</dbReference>
<dbReference type="GO" id="GO:0003677">
    <property type="term" value="F:DNA binding"/>
    <property type="evidence" value="ECO:0007669"/>
    <property type="project" value="UniProtKB-KW"/>
</dbReference>
<comment type="caution">
    <text evidence="6">The sequence shown here is derived from an EMBL/GenBank/DDBJ whole genome shotgun (WGS) entry which is preliminary data.</text>
</comment>
<dbReference type="SUPFAM" id="SSF88659">
    <property type="entry name" value="Sigma3 and sigma4 domains of RNA polymerase sigma factors"/>
    <property type="match status" value="1"/>
</dbReference>
<proteinExistence type="predicted"/>
<keyword evidence="2" id="KW-0731">Sigma factor</keyword>
<protein>
    <submittedName>
        <fullName evidence="6">RNA polymerase sigma-F factor</fullName>
    </submittedName>
</protein>
<dbReference type="InterPro" id="IPR014284">
    <property type="entry name" value="RNA_pol_sigma-70_dom"/>
</dbReference>
<dbReference type="InterPro" id="IPR013325">
    <property type="entry name" value="RNA_pol_sigma_r2"/>
</dbReference>
<sequence length="284" mass="32766">MKQIGFIGLVKAYKAYDISKNVLFTTYASMIVNSTLIDNYKSDKSQHIKFTSLNTTIDDGSNESKEFIECFDDEINYEDIAINNVEYERLRLAINQLDPTYKRIVEMIAFEEKSQLQIAEILNMGRSTVSLKYRETLEQLKIIMKGDDDMPIKSNLTREELRGWIEKNGSHKESLMKIAEKHKLTLGTIRGYLEAWDIRKYSKNYRGSKKVNDADKNTTKPKQEIKVTAPSFLQEIKTYRGSIGQYQINGDNVDLQFGNAIVSIEKENIMNLVMELSELNRIIS</sequence>
<dbReference type="GO" id="GO:0006352">
    <property type="term" value="P:DNA-templated transcription initiation"/>
    <property type="evidence" value="ECO:0007669"/>
    <property type="project" value="InterPro"/>
</dbReference>
<reference evidence="6" key="1">
    <citation type="submission" date="2022-10" db="EMBL/GenBank/DDBJ databases">
        <authorList>
            <person name="Aires J."/>
            <person name="Mesa V."/>
        </authorList>
    </citation>
    <scope>NUCLEOTIDE SEQUENCE</scope>
    <source>
        <strain evidence="6">Clostridium neonatale JD116</strain>
    </source>
</reference>
<dbReference type="GO" id="GO:0016987">
    <property type="term" value="F:sigma factor activity"/>
    <property type="evidence" value="ECO:0007669"/>
    <property type="project" value="UniProtKB-KW"/>
</dbReference>
<evidence type="ECO:0000313" key="7">
    <source>
        <dbReference type="Proteomes" id="UP001189143"/>
    </source>
</evidence>
<name>A0AAD1YCX4_9CLOT</name>
<dbReference type="SUPFAM" id="SSF88946">
    <property type="entry name" value="Sigma2 domain of RNA polymerase sigma factors"/>
    <property type="match status" value="1"/>
</dbReference>
<keyword evidence="4" id="KW-0804">Transcription</keyword>
<evidence type="ECO:0000256" key="1">
    <source>
        <dbReference type="ARBA" id="ARBA00023015"/>
    </source>
</evidence>
<gene>
    <name evidence="6" type="primary">sigF</name>
    <name evidence="6" type="ORF">CNEO2_1980001</name>
</gene>
<feature type="domain" description="RNA polymerase sigma factor 70 region 4 type 2" evidence="5">
    <location>
        <begin position="88"/>
        <end position="132"/>
    </location>
</feature>
<accession>A0AAD1YCX4</accession>